<evidence type="ECO:0000256" key="1">
    <source>
        <dbReference type="ARBA" id="ARBA00022729"/>
    </source>
</evidence>
<dbReference type="InterPro" id="IPR011519">
    <property type="entry name" value="UnbV_ASPIC"/>
</dbReference>
<dbReference type="Pfam" id="PF13517">
    <property type="entry name" value="FG-GAP_3"/>
    <property type="match status" value="2"/>
</dbReference>
<dbReference type="AlphaFoldDB" id="A0A1U7CR88"/>
<evidence type="ECO:0000313" key="4">
    <source>
        <dbReference type="Proteomes" id="UP000186309"/>
    </source>
</evidence>
<dbReference type="Gene3D" id="1.25.40.10">
    <property type="entry name" value="Tetratricopeptide repeat domain"/>
    <property type="match status" value="2"/>
</dbReference>
<dbReference type="Proteomes" id="UP000186309">
    <property type="component" value="Chromosome"/>
</dbReference>
<dbReference type="GO" id="GO:0008233">
    <property type="term" value="F:peptidase activity"/>
    <property type="evidence" value="ECO:0007669"/>
    <property type="project" value="UniProtKB-KW"/>
</dbReference>
<dbReference type="EC" id="3.4.-.-" evidence="3"/>
<keyword evidence="3" id="KW-0645">Protease</keyword>
<dbReference type="PANTHER" id="PTHR16026:SF0">
    <property type="entry name" value="CARTILAGE ACIDIC PROTEIN 1"/>
    <property type="match status" value="1"/>
</dbReference>
<keyword evidence="1" id="KW-0732">Signal</keyword>
<proteinExistence type="predicted"/>
<accession>A0A1U7CR88</accession>
<organism evidence="3 4">
    <name type="scientific">Paludisphaera borealis</name>
    <dbReference type="NCBI Taxonomy" id="1387353"/>
    <lineage>
        <taxon>Bacteria</taxon>
        <taxon>Pseudomonadati</taxon>
        <taxon>Planctomycetota</taxon>
        <taxon>Planctomycetia</taxon>
        <taxon>Isosphaerales</taxon>
        <taxon>Isosphaeraceae</taxon>
        <taxon>Paludisphaera</taxon>
    </lineage>
</organism>
<dbReference type="InterPro" id="IPR028994">
    <property type="entry name" value="Integrin_alpha_N"/>
</dbReference>
<feature type="domain" description="ASPIC/UnbV" evidence="2">
    <location>
        <begin position="876"/>
        <end position="943"/>
    </location>
</feature>
<dbReference type="EMBL" id="CP019082">
    <property type="protein sequence ID" value="APW61457.1"/>
    <property type="molecule type" value="Genomic_DNA"/>
</dbReference>
<name>A0A1U7CR88_9BACT</name>
<dbReference type="SUPFAM" id="SSF69318">
    <property type="entry name" value="Integrin alpha N-terminal domain"/>
    <property type="match status" value="1"/>
</dbReference>
<dbReference type="SUPFAM" id="SSF48452">
    <property type="entry name" value="TPR-like"/>
    <property type="match status" value="2"/>
</dbReference>
<protein>
    <submittedName>
        <fullName evidence="3">Beta-barrel assembly-enhancing protease</fullName>
        <ecNumber evidence="3">3.4.-.-</ecNumber>
    </submittedName>
</protein>
<dbReference type="GO" id="GO:0006508">
    <property type="term" value="P:proteolysis"/>
    <property type="evidence" value="ECO:0007669"/>
    <property type="project" value="UniProtKB-KW"/>
</dbReference>
<keyword evidence="4" id="KW-1185">Reference proteome</keyword>
<reference evidence="4" key="1">
    <citation type="submission" date="2016-12" db="EMBL/GenBank/DDBJ databases">
        <title>Comparative genomics of four Isosphaeraceae planctomycetes: a common pool of plasmids and glycoside hydrolase genes.</title>
        <authorList>
            <person name="Ivanova A."/>
        </authorList>
    </citation>
    <scope>NUCLEOTIDE SEQUENCE [LARGE SCALE GENOMIC DNA]</scope>
    <source>
        <strain evidence="4">PX4</strain>
    </source>
</reference>
<dbReference type="PANTHER" id="PTHR16026">
    <property type="entry name" value="CARTILAGE ACIDIC PROTEIN 1"/>
    <property type="match status" value="1"/>
</dbReference>
<dbReference type="STRING" id="1387353.BSF38_02971"/>
<evidence type="ECO:0000313" key="3">
    <source>
        <dbReference type="EMBL" id="APW61457.1"/>
    </source>
</evidence>
<dbReference type="InterPro" id="IPR011990">
    <property type="entry name" value="TPR-like_helical_dom_sf"/>
</dbReference>
<sequence length="964" mass="104523">MRLALGLLLVALIAAAWRLDRSRRIDGALQVARAEIERGQFESALRSLSPWRDRADGHPEIGYWVGVCEQALNRPEAAAAAWERVAAGSPWRGRAILGRARILVESMGRYAQAEALLTDALQGPAEQALEARGMLVPLLRWQNRSGDVRRLVENGWARGAVKPDDLLLLWRLDDEPMPVDQIRARLDEAARLAPDDDRVMLGRARFLLATGEVAEAGALLDRCLQHRPDDPAVQEARLDWAMAAKRPDEAARALRKLPADRLSIGLISTIDAWAAALAGDVDAERRALEGRLEADPGDAIALDRLASLAMGAGRDASAAEYRRRKDVIDQARRRYLVLLQFELRSADHEELARLAETLGRWPEAWGWWTLAAREHRGDSRLIEAVEKVRSRPSPLPSSTALAATADRLDRLAAVSGRAAGPAVVGAFAFCDAAESSGLKFVFASGRSPQFQLPETMAGGAGLIDYDGDGWLDVYAVQGGPVPAPADARSGDRLFRNLGEGRFEDVTRATGLIDMAGGYGHGVAVGDFDGDGRSDLFITRLDAYALYRNKADGTFEDVTDRLGLGGPKGWPTSAAWADLDGDGDLDLYVCHYLDWDAHNPKPCSNYATSSPTGYCDPRLFPGQQDRLYRNDGSRFVDVTAEAGIVDADGRGLGVLAADLDEDGRIDLFVANDTTANDLYHNLGGMRFEENGLVSGVACNANGGFQAGMGVTTGDLDGDGRLDLAVTNFYNESTTFFRALGRGLFEDQSKAVGLAAPTRYSLGFGIAFADFDSDGRLDLAIANGHVNDSRPKVPYAMPAQLFAGAEGGRLVEVGRDAGPPWRTPRVGRGLCVGDLDNDGRLDLIVVSLDGSLAYFHNESPPRRFVTLKLEGAPSNRDAVGARVAVINADGRRRIAHRVGGGSYLSASDSRLYFGLGDDERPVDVEITWPSGRKSNLKQIEIDRGYHVREGDAPHELPMLVRPRRIL</sequence>
<dbReference type="KEGG" id="pbor:BSF38_02971"/>
<dbReference type="Gene3D" id="2.130.10.130">
    <property type="entry name" value="Integrin alpha, N-terminal"/>
    <property type="match status" value="2"/>
</dbReference>
<keyword evidence="3" id="KW-0378">Hydrolase</keyword>
<dbReference type="InterPro" id="IPR013517">
    <property type="entry name" value="FG-GAP"/>
</dbReference>
<dbReference type="Pfam" id="PF14559">
    <property type="entry name" value="TPR_19"/>
    <property type="match status" value="1"/>
</dbReference>
<evidence type="ECO:0000259" key="2">
    <source>
        <dbReference type="Pfam" id="PF07593"/>
    </source>
</evidence>
<dbReference type="Pfam" id="PF07593">
    <property type="entry name" value="UnbV_ASPIC"/>
    <property type="match status" value="1"/>
</dbReference>
<gene>
    <name evidence="3" type="primary">bepA_11</name>
    <name evidence="3" type="ORF">BSF38_02971</name>
</gene>
<dbReference type="InterPro" id="IPR027039">
    <property type="entry name" value="Crtac1"/>
</dbReference>